<dbReference type="EMBL" id="VIFM01000006">
    <property type="protein sequence ID" value="TQF17491.1"/>
    <property type="molecule type" value="Genomic_DNA"/>
</dbReference>
<evidence type="ECO:0000313" key="3">
    <source>
        <dbReference type="Proteomes" id="UP000315369"/>
    </source>
</evidence>
<gene>
    <name evidence="2" type="ORF">FJV41_02455</name>
</gene>
<dbReference type="InterPro" id="IPR015032">
    <property type="entry name" value="ThsB__TIR-like_domain"/>
</dbReference>
<comment type="caution">
    <text evidence="2">The sequence shown here is derived from an EMBL/GenBank/DDBJ whole genome shotgun (WGS) entry which is preliminary data.</text>
</comment>
<sequence>MSELPASPPNVADPHRAPCHKADGVPRIYFSFHYELDHWRARHIRTYPQQVGLEAAGYVDGSLAESSKILDEQLLHSRIDASLQQCAATAVLIGTRTFERRYVAYEILRSLEWRLPLNRSS</sequence>
<evidence type="ECO:0000313" key="2">
    <source>
        <dbReference type="EMBL" id="TQF17491.1"/>
    </source>
</evidence>
<organism evidence="2 3">
    <name type="scientific">Myxococcus llanfairpwllgwyngyllgogerychwyrndrobwllllantysiliogogogochensis</name>
    <dbReference type="NCBI Taxonomy" id="2590453"/>
    <lineage>
        <taxon>Bacteria</taxon>
        <taxon>Pseudomonadati</taxon>
        <taxon>Myxococcota</taxon>
        <taxon>Myxococcia</taxon>
        <taxon>Myxococcales</taxon>
        <taxon>Cystobacterineae</taxon>
        <taxon>Myxococcaceae</taxon>
        <taxon>Myxococcus</taxon>
    </lineage>
</organism>
<dbReference type="Pfam" id="PF08937">
    <property type="entry name" value="ThsB_TIR"/>
    <property type="match status" value="1"/>
</dbReference>
<accession>A0A540X853</accession>
<keyword evidence="3" id="KW-1185">Reference proteome</keyword>
<proteinExistence type="predicted"/>
<name>A0A540X853_9BACT</name>
<dbReference type="AlphaFoldDB" id="A0A540X853"/>
<evidence type="ECO:0000259" key="1">
    <source>
        <dbReference type="Pfam" id="PF08937"/>
    </source>
</evidence>
<reference evidence="2 3" key="1">
    <citation type="submission" date="2019-06" db="EMBL/GenBank/DDBJ databases">
        <authorList>
            <person name="Livingstone P."/>
            <person name="Whitworth D."/>
        </authorList>
    </citation>
    <scope>NUCLEOTIDE SEQUENCE [LARGE SCALE GENOMIC DNA]</scope>
    <source>
        <strain evidence="2 3">AM401</strain>
    </source>
</reference>
<feature type="domain" description="Thoeris protein ThsB TIR-like" evidence="1">
    <location>
        <begin position="29"/>
        <end position="115"/>
    </location>
</feature>
<dbReference type="OrthoDB" id="9811746at2"/>
<protein>
    <recommendedName>
        <fullName evidence="1">Thoeris protein ThsB TIR-like domain-containing protein</fullName>
    </recommendedName>
</protein>
<dbReference type="RefSeq" id="WP_141640761.1">
    <property type="nucleotide sequence ID" value="NZ_VIFM01000006.1"/>
</dbReference>
<dbReference type="Proteomes" id="UP000315369">
    <property type="component" value="Unassembled WGS sequence"/>
</dbReference>